<dbReference type="InParanoid" id="A0A061GNV4"/>
<dbReference type="Gramene" id="EOY31545">
    <property type="protein sequence ID" value="EOY31545"/>
    <property type="gene ID" value="TCM_038473"/>
</dbReference>
<evidence type="ECO:0000256" key="1">
    <source>
        <dbReference type="ARBA" id="ARBA00007447"/>
    </source>
</evidence>
<dbReference type="InterPro" id="IPR001461">
    <property type="entry name" value="Aspartic_peptidase_A1"/>
</dbReference>
<keyword evidence="2 9" id="KW-0645">Protease</keyword>
<dbReference type="PANTHER" id="PTHR47967">
    <property type="entry name" value="OS07G0603500 PROTEIN-RELATED"/>
    <property type="match status" value="1"/>
</dbReference>
<dbReference type="InterPro" id="IPR032861">
    <property type="entry name" value="TAXi_N"/>
</dbReference>
<evidence type="ECO:0000256" key="3">
    <source>
        <dbReference type="ARBA" id="ARBA00022750"/>
    </source>
</evidence>
<dbReference type="Proteomes" id="UP000026915">
    <property type="component" value="Chromosome 9"/>
</dbReference>
<reference evidence="9 10" key="1">
    <citation type="journal article" date="2013" name="Genome Biol.">
        <title>The genome sequence of the most widely cultivated cacao type and its use to identify candidate genes regulating pod color.</title>
        <authorList>
            <person name="Motamayor J.C."/>
            <person name="Mockaitis K."/>
            <person name="Schmutz J."/>
            <person name="Haiminen N."/>
            <person name="Iii D.L."/>
            <person name="Cornejo O."/>
            <person name="Findley S.D."/>
            <person name="Zheng P."/>
            <person name="Utro F."/>
            <person name="Royaert S."/>
            <person name="Saski C."/>
            <person name="Jenkins J."/>
            <person name="Podicheti R."/>
            <person name="Zhao M."/>
            <person name="Scheffler B.E."/>
            <person name="Stack J.C."/>
            <person name="Feltus F.A."/>
            <person name="Mustiga G.M."/>
            <person name="Amores F."/>
            <person name="Phillips W."/>
            <person name="Marelli J.P."/>
            <person name="May G.D."/>
            <person name="Shapiro H."/>
            <person name="Ma J."/>
            <person name="Bustamante C.D."/>
            <person name="Schnell R.J."/>
            <person name="Main D."/>
            <person name="Gilbert D."/>
            <person name="Parida L."/>
            <person name="Kuhn D.N."/>
        </authorList>
    </citation>
    <scope>NUCLEOTIDE SEQUENCE [LARGE SCALE GENOMIC DNA]</scope>
    <source>
        <strain evidence="10">cv. Matina 1-6</strain>
    </source>
</reference>
<dbReference type="PROSITE" id="PS51767">
    <property type="entry name" value="PEPTIDASE_A1"/>
    <property type="match status" value="2"/>
</dbReference>
<gene>
    <name evidence="9" type="ORF">TCM_038473</name>
</gene>
<dbReference type="InterPro" id="IPR021109">
    <property type="entry name" value="Peptidase_aspartic_dom_sf"/>
</dbReference>
<keyword evidence="4" id="KW-0378">Hydrolase</keyword>
<dbReference type="InterPro" id="IPR051708">
    <property type="entry name" value="Plant_Aspart_Prot_A1"/>
</dbReference>
<feature type="active site" evidence="6">
    <location>
        <position position="348"/>
    </location>
</feature>
<dbReference type="CDD" id="cd05476">
    <property type="entry name" value="pepsin_A_like_plant"/>
    <property type="match status" value="1"/>
</dbReference>
<keyword evidence="10" id="KW-1185">Reference proteome</keyword>
<feature type="domain" description="Peptidase A1" evidence="8">
    <location>
        <begin position="330"/>
        <end position="675"/>
    </location>
</feature>
<dbReference type="Pfam" id="PF14541">
    <property type="entry name" value="TAXi_C"/>
    <property type="match status" value="1"/>
</dbReference>
<dbReference type="OMA" id="QYSPIYD"/>
<dbReference type="Pfam" id="PF14543">
    <property type="entry name" value="TAXi_N"/>
    <property type="match status" value="2"/>
</dbReference>
<proteinExistence type="inferred from homology"/>
<dbReference type="InterPro" id="IPR032799">
    <property type="entry name" value="TAXi_C"/>
</dbReference>
<evidence type="ECO:0000256" key="4">
    <source>
        <dbReference type="ARBA" id="ARBA00022801"/>
    </source>
</evidence>
<dbReference type="InterPro" id="IPR033121">
    <property type="entry name" value="PEPTIDASE_A1"/>
</dbReference>
<evidence type="ECO:0000256" key="6">
    <source>
        <dbReference type="PIRSR" id="PIRSR601461-1"/>
    </source>
</evidence>
<dbReference type="EMBL" id="CM001887">
    <property type="protein sequence ID" value="EOY31545.1"/>
    <property type="molecule type" value="Genomic_DNA"/>
</dbReference>
<dbReference type="GO" id="GO:0006508">
    <property type="term" value="P:proteolysis"/>
    <property type="evidence" value="ECO:0007669"/>
    <property type="project" value="UniProtKB-KW"/>
</dbReference>
<keyword evidence="5" id="KW-0325">Glycoprotein</keyword>
<sequence>MQIRRTLPTIDIQPDIHPSGFLFLVNFSIGQPPIPQLAIMDTGSSLLWVQCQPCRRCFKQYSPIYDSRSSSTYTILPCTSVYCIYLQPPTASCTSSDPCQYHQQYLNFVDSIGTLAKEQISFRTSDDGLAVLHDVIFGCSSNNGDLQRFNKLMSGVFGLGFQHTSLATRLAKFSYCISNVSDPNYIHNKLVLGMEMGSKEIQQLWKSWFEIGVKLVPAQTIAFSRDMLRGLVEFGFLFCGRFGPSDLFSRLAALCGYLFCFSFVYVPIIRAIPSDPRRLVLNLTHRDSIHSPYHNRSEDFTTRLKRTMQIRRTLSTTDIEADLVPSNYLFLVNFSIGQPPIPQLAIMDTGSSLLWVQRQPCRRCSNQYSPIYDSRSSSTYKVLPCTCEDCISSKRPNTSCTSSDPCSYRQKYRRGVGSKGNLAKEQLSFRTSDDGLIVLHDVIFGCGSNNGDLQRSNRLMSGVFGLGYLRTSLATRLAKFSYCIGGNVSDPSYIYNKLVLGDGAGVEGDSTRLEVIDGDYHVLLEGISVGEEKLPINPNIFRRTGRDSGVVIDSGSVSTWMVKEGYDALFNKVQSLLNPWLTQSSIQLDPDLDLVAVCYNGTINQDLEGFPTVTFHFVGEAELVLDTSSLFAQIEPDRFCLAVLPIDGNQTIIGLMAQQNYNVAYDINENKLSFLRIDCQLLED</sequence>
<dbReference type="GO" id="GO:0004190">
    <property type="term" value="F:aspartic-type endopeptidase activity"/>
    <property type="evidence" value="ECO:0000318"/>
    <property type="project" value="GO_Central"/>
</dbReference>
<evidence type="ECO:0000313" key="9">
    <source>
        <dbReference type="EMBL" id="EOY31545.1"/>
    </source>
</evidence>
<dbReference type="AlphaFoldDB" id="A0A061GNV4"/>
<feature type="active site" evidence="6">
    <location>
        <position position="553"/>
    </location>
</feature>
<feature type="transmembrane region" description="Helical" evidence="7">
    <location>
        <begin position="247"/>
        <end position="268"/>
    </location>
</feature>
<dbReference type="PANTHER" id="PTHR47967:SF14">
    <property type="entry name" value="EUKARYOTIC ASPARTYL PROTEASE FAMILY PROTEIN"/>
    <property type="match status" value="1"/>
</dbReference>
<dbReference type="Gene3D" id="2.40.70.10">
    <property type="entry name" value="Acid Proteases"/>
    <property type="match status" value="3"/>
</dbReference>
<keyword evidence="7" id="KW-0472">Membrane</keyword>
<name>A0A061GNV4_THECC</name>
<protein>
    <submittedName>
        <fullName evidence="9">Eukaryotic aspartyl protease family protein</fullName>
    </submittedName>
</protein>
<evidence type="ECO:0000313" key="10">
    <source>
        <dbReference type="Proteomes" id="UP000026915"/>
    </source>
</evidence>
<dbReference type="GO" id="GO:0005576">
    <property type="term" value="C:extracellular region"/>
    <property type="evidence" value="ECO:0000318"/>
    <property type="project" value="GO_Central"/>
</dbReference>
<feature type="domain" description="Peptidase A1" evidence="8">
    <location>
        <begin position="23"/>
        <end position="161"/>
    </location>
</feature>
<organism evidence="9 10">
    <name type="scientific">Theobroma cacao</name>
    <name type="common">Cacao</name>
    <name type="synonym">Cocoa</name>
    <dbReference type="NCBI Taxonomy" id="3641"/>
    <lineage>
        <taxon>Eukaryota</taxon>
        <taxon>Viridiplantae</taxon>
        <taxon>Streptophyta</taxon>
        <taxon>Embryophyta</taxon>
        <taxon>Tracheophyta</taxon>
        <taxon>Spermatophyta</taxon>
        <taxon>Magnoliopsida</taxon>
        <taxon>eudicotyledons</taxon>
        <taxon>Gunneridae</taxon>
        <taxon>Pentapetalae</taxon>
        <taxon>rosids</taxon>
        <taxon>malvids</taxon>
        <taxon>Malvales</taxon>
        <taxon>Malvaceae</taxon>
        <taxon>Byttnerioideae</taxon>
        <taxon>Theobroma</taxon>
    </lineage>
</organism>
<evidence type="ECO:0000256" key="7">
    <source>
        <dbReference type="SAM" id="Phobius"/>
    </source>
</evidence>
<dbReference type="SUPFAM" id="SSF50630">
    <property type="entry name" value="Acid proteases"/>
    <property type="match status" value="2"/>
</dbReference>
<accession>A0A061GNV4</accession>
<dbReference type="FunFam" id="2.40.70.10:FF:000033">
    <property type="entry name" value="Aspartyl protease family protein"/>
    <property type="match status" value="1"/>
</dbReference>
<dbReference type="eggNOG" id="KOG1339">
    <property type="taxonomic scope" value="Eukaryota"/>
</dbReference>
<keyword evidence="3" id="KW-0064">Aspartyl protease</keyword>
<comment type="similarity">
    <text evidence="1">Belongs to the peptidase A1 family.</text>
</comment>
<evidence type="ECO:0000256" key="2">
    <source>
        <dbReference type="ARBA" id="ARBA00022670"/>
    </source>
</evidence>
<dbReference type="PRINTS" id="PR00792">
    <property type="entry name" value="PEPSIN"/>
</dbReference>
<keyword evidence="7" id="KW-0812">Transmembrane</keyword>
<evidence type="ECO:0000256" key="5">
    <source>
        <dbReference type="ARBA" id="ARBA00023180"/>
    </source>
</evidence>
<keyword evidence="7" id="KW-1133">Transmembrane helix</keyword>
<evidence type="ECO:0000259" key="8">
    <source>
        <dbReference type="PROSITE" id="PS51767"/>
    </source>
</evidence>
<dbReference type="HOGENOM" id="CLU_005738_1_0_1"/>
<dbReference type="InterPro" id="IPR034161">
    <property type="entry name" value="Pepsin-like_plant"/>
</dbReference>